<proteinExistence type="predicted"/>
<evidence type="ECO:0000256" key="1">
    <source>
        <dbReference type="SAM" id="MobiDB-lite"/>
    </source>
</evidence>
<feature type="compositionally biased region" description="Polar residues" evidence="1">
    <location>
        <begin position="8"/>
        <end position="17"/>
    </location>
</feature>
<evidence type="ECO:0000313" key="2">
    <source>
        <dbReference type="EMBL" id="RPA73257.1"/>
    </source>
</evidence>
<accession>A0A3N4HIT5</accession>
<dbReference type="Proteomes" id="UP000275078">
    <property type="component" value="Unassembled WGS sequence"/>
</dbReference>
<evidence type="ECO:0000313" key="3">
    <source>
        <dbReference type="Proteomes" id="UP000275078"/>
    </source>
</evidence>
<feature type="compositionally biased region" description="Acidic residues" evidence="1">
    <location>
        <begin position="96"/>
        <end position="109"/>
    </location>
</feature>
<protein>
    <submittedName>
        <fullName evidence="2">Uncharacterized protein</fullName>
    </submittedName>
</protein>
<dbReference type="AlphaFoldDB" id="A0A3N4HIT5"/>
<feature type="region of interest" description="Disordered" evidence="1">
    <location>
        <begin position="1"/>
        <end position="31"/>
    </location>
</feature>
<organism evidence="2 3">
    <name type="scientific">Ascobolus immersus RN42</name>
    <dbReference type="NCBI Taxonomy" id="1160509"/>
    <lineage>
        <taxon>Eukaryota</taxon>
        <taxon>Fungi</taxon>
        <taxon>Dikarya</taxon>
        <taxon>Ascomycota</taxon>
        <taxon>Pezizomycotina</taxon>
        <taxon>Pezizomycetes</taxon>
        <taxon>Pezizales</taxon>
        <taxon>Ascobolaceae</taxon>
        <taxon>Ascobolus</taxon>
    </lineage>
</organism>
<gene>
    <name evidence="2" type="ORF">BJ508DRAFT_334218</name>
</gene>
<sequence length="227" mass="25831">MSPPKVGQKQSKQVKNARNSKRQKKTKEEKEYMALERALWAELESRMLNPTPEDCEEAPASQMFDSSLLYWSTHWDDLDLDGLEGLRLDADAEKDWSEEEMEFTDAEEGETGRSRAPSTSVASGSSNITQVPIRAAHHKKENAIKEKHFNYQRGPEPSKKTITRRKNEKKGRARAAAETKQTAFQLTTLVATSCRFVVIPFSKHDDGILERLPRSAAHIPEARRQNH</sequence>
<reference evidence="2 3" key="1">
    <citation type="journal article" date="2018" name="Nat. Ecol. Evol.">
        <title>Pezizomycetes genomes reveal the molecular basis of ectomycorrhizal truffle lifestyle.</title>
        <authorList>
            <person name="Murat C."/>
            <person name="Payen T."/>
            <person name="Noel B."/>
            <person name="Kuo A."/>
            <person name="Morin E."/>
            <person name="Chen J."/>
            <person name="Kohler A."/>
            <person name="Krizsan K."/>
            <person name="Balestrini R."/>
            <person name="Da Silva C."/>
            <person name="Montanini B."/>
            <person name="Hainaut M."/>
            <person name="Levati E."/>
            <person name="Barry K.W."/>
            <person name="Belfiori B."/>
            <person name="Cichocki N."/>
            <person name="Clum A."/>
            <person name="Dockter R.B."/>
            <person name="Fauchery L."/>
            <person name="Guy J."/>
            <person name="Iotti M."/>
            <person name="Le Tacon F."/>
            <person name="Lindquist E.A."/>
            <person name="Lipzen A."/>
            <person name="Malagnac F."/>
            <person name="Mello A."/>
            <person name="Molinier V."/>
            <person name="Miyauchi S."/>
            <person name="Poulain J."/>
            <person name="Riccioni C."/>
            <person name="Rubini A."/>
            <person name="Sitrit Y."/>
            <person name="Splivallo R."/>
            <person name="Traeger S."/>
            <person name="Wang M."/>
            <person name="Zifcakova L."/>
            <person name="Wipf D."/>
            <person name="Zambonelli A."/>
            <person name="Paolocci F."/>
            <person name="Nowrousian M."/>
            <person name="Ottonello S."/>
            <person name="Baldrian P."/>
            <person name="Spatafora J.W."/>
            <person name="Henrissat B."/>
            <person name="Nagy L.G."/>
            <person name="Aury J.M."/>
            <person name="Wincker P."/>
            <person name="Grigoriev I.V."/>
            <person name="Bonfante P."/>
            <person name="Martin F.M."/>
        </authorList>
    </citation>
    <scope>NUCLEOTIDE SEQUENCE [LARGE SCALE GENOMIC DNA]</scope>
    <source>
        <strain evidence="2 3">RN42</strain>
    </source>
</reference>
<keyword evidence="3" id="KW-1185">Reference proteome</keyword>
<feature type="region of interest" description="Disordered" evidence="1">
    <location>
        <begin position="93"/>
        <end position="174"/>
    </location>
</feature>
<feature type="compositionally biased region" description="Basic residues" evidence="1">
    <location>
        <begin position="161"/>
        <end position="173"/>
    </location>
</feature>
<name>A0A3N4HIT5_ASCIM</name>
<feature type="compositionally biased region" description="Polar residues" evidence="1">
    <location>
        <begin position="116"/>
        <end position="130"/>
    </location>
</feature>
<dbReference type="EMBL" id="ML119827">
    <property type="protein sequence ID" value="RPA73257.1"/>
    <property type="molecule type" value="Genomic_DNA"/>
</dbReference>